<dbReference type="Proteomes" id="UP000064921">
    <property type="component" value="Chromosome"/>
</dbReference>
<dbReference type="EMBL" id="CP013068">
    <property type="protein sequence ID" value="ALV27890.1"/>
    <property type="molecule type" value="Genomic_DNA"/>
</dbReference>
<evidence type="ECO:0000313" key="2">
    <source>
        <dbReference type="EMBL" id="ALV27890.1"/>
    </source>
</evidence>
<dbReference type="AlphaFoldDB" id="A0A0L0IV61"/>
<dbReference type="PANTHER" id="PTHR35177:SF2">
    <property type="entry name" value="HYDROGENASE MATURATION FACTOR HYBG"/>
    <property type="match status" value="1"/>
</dbReference>
<dbReference type="GO" id="GO:0005506">
    <property type="term" value="F:iron ion binding"/>
    <property type="evidence" value="ECO:0007669"/>
    <property type="project" value="TreeGrafter"/>
</dbReference>
<dbReference type="PRINTS" id="PR00445">
    <property type="entry name" value="HUPFHYPC"/>
</dbReference>
<dbReference type="GO" id="GO:0051604">
    <property type="term" value="P:protein maturation"/>
    <property type="evidence" value="ECO:0007669"/>
    <property type="project" value="TreeGrafter"/>
</dbReference>
<reference evidence="2 3" key="1">
    <citation type="submission" date="2015-10" db="EMBL/GenBank/DDBJ databases">
        <title>The world's first case of liver abscess caused by Pannonibacter phragmitetus.</title>
        <authorList>
            <person name="Ming D."/>
            <person name="Wang M."/>
            <person name="Zhou Y."/>
            <person name="Jiang T."/>
            <person name="Hu S."/>
        </authorList>
    </citation>
    <scope>NUCLEOTIDE SEQUENCE [LARGE SCALE GENOMIC DNA]</scope>
    <source>
        <strain evidence="2 3">31801</strain>
    </source>
</reference>
<protein>
    <submittedName>
        <fullName evidence="2">Hydrogenase</fullName>
    </submittedName>
</protein>
<dbReference type="GO" id="GO:1902670">
    <property type="term" value="F:carbon dioxide binding"/>
    <property type="evidence" value="ECO:0007669"/>
    <property type="project" value="TreeGrafter"/>
</dbReference>
<dbReference type="InterPro" id="IPR001109">
    <property type="entry name" value="Hydrogenase_HupF/HypC"/>
</dbReference>
<evidence type="ECO:0000256" key="1">
    <source>
        <dbReference type="ARBA" id="ARBA00006018"/>
    </source>
</evidence>
<gene>
    <name evidence="2" type="ORF">APZ00_13135</name>
</gene>
<name>A0A0L0IV61_9HYPH</name>
<dbReference type="PANTHER" id="PTHR35177">
    <property type="entry name" value="HYDROGENASE MATURATION FACTOR HYBG"/>
    <property type="match status" value="1"/>
</dbReference>
<organism evidence="2 3">
    <name type="scientific">Pannonibacter phragmitetus</name>
    <dbReference type="NCBI Taxonomy" id="121719"/>
    <lineage>
        <taxon>Bacteria</taxon>
        <taxon>Pseudomonadati</taxon>
        <taxon>Pseudomonadota</taxon>
        <taxon>Alphaproteobacteria</taxon>
        <taxon>Hyphomicrobiales</taxon>
        <taxon>Stappiaceae</taxon>
        <taxon>Pannonibacter</taxon>
    </lineage>
</organism>
<dbReference type="PATRIC" id="fig|121719.5.peg.1525"/>
<dbReference type="SUPFAM" id="SSF159127">
    <property type="entry name" value="HupF/HypC-like"/>
    <property type="match status" value="1"/>
</dbReference>
<accession>A0A0L0IV61</accession>
<sequence>MCIGEPARLVSRSGIAGVAMIDGRETLIDLSLTPDAKAGDWLLCFLGTAREILEPEEAAVIAAALEGLRRVMAGQDPGAAFADLDAREPELPPHLQAALAAGHSQG</sequence>
<dbReference type="Gene3D" id="2.30.30.140">
    <property type="match status" value="1"/>
</dbReference>
<keyword evidence="3" id="KW-1185">Reference proteome</keyword>
<dbReference type="KEGG" id="pphr:APZ00_13135"/>
<dbReference type="Pfam" id="PF01455">
    <property type="entry name" value="HupF_HypC"/>
    <property type="match status" value="1"/>
</dbReference>
<dbReference type="STRING" id="121719.APZ00_13135"/>
<evidence type="ECO:0000313" key="3">
    <source>
        <dbReference type="Proteomes" id="UP000064921"/>
    </source>
</evidence>
<proteinExistence type="inferred from homology"/>
<comment type="similarity">
    <text evidence="1">Belongs to the HupF/HypC family.</text>
</comment>
<dbReference type="NCBIfam" id="TIGR00074">
    <property type="entry name" value="hypC_hupF"/>
    <property type="match status" value="1"/>
</dbReference>
<dbReference type="RefSeq" id="WP_050474648.1">
    <property type="nucleotide sequence ID" value="NZ_CM011124.1"/>
</dbReference>